<dbReference type="PROSITE" id="PS51186">
    <property type="entry name" value="GNAT"/>
    <property type="match status" value="1"/>
</dbReference>
<dbReference type="Proteomes" id="UP000474175">
    <property type="component" value="Unassembled WGS sequence"/>
</dbReference>
<comment type="caution">
    <text evidence="5">The sequence shown here is derived from an EMBL/GenBank/DDBJ whole genome shotgun (WGS) entry which is preliminary data.</text>
</comment>
<name>A0A6L9LB63_9BACT</name>
<gene>
    <name evidence="5" type="ORF">GK108_14315</name>
</gene>
<dbReference type="GO" id="GO:0008080">
    <property type="term" value="F:N-acetyltransferase activity"/>
    <property type="evidence" value="ECO:0007669"/>
    <property type="project" value="TreeGrafter"/>
</dbReference>
<organism evidence="5 6">
    <name type="scientific">Spirosoma terrae</name>
    <dbReference type="NCBI Taxonomy" id="1968276"/>
    <lineage>
        <taxon>Bacteria</taxon>
        <taxon>Pseudomonadati</taxon>
        <taxon>Bacteroidota</taxon>
        <taxon>Cytophagia</taxon>
        <taxon>Cytophagales</taxon>
        <taxon>Cytophagaceae</taxon>
        <taxon>Spirosoma</taxon>
    </lineage>
</organism>
<evidence type="ECO:0000256" key="1">
    <source>
        <dbReference type="ARBA" id="ARBA00008694"/>
    </source>
</evidence>
<dbReference type="PANTHER" id="PTHR10545">
    <property type="entry name" value="DIAMINE N-ACETYLTRANSFERASE"/>
    <property type="match status" value="1"/>
</dbReference>
<evidence type="ECO:0000259" key="4">
    <source>
        <dbReference type="PROSITE" id="PS51186"/>
    </source>
</evidence>
<dbReference type="Pfam" id="PF00583">
    <property type="entry name" value="Acetyltransf_1"/>
    <property type="match status" value="1"/>
</dbReference>
<dbReference type="SUPFAM" id="SSF55729">
    <property type="entry name" value="Acyl-CoA N-acyltransferases (Nat)"/>
    <property type="match status" value="1"/>
</dbReference>
<dbReference type="InterPro" id="IPR000182">
    <property type="entry name" value="GNAT_dom"/>
</dbReference>
<evidence type="ECO:0000313" key="5">
    <source>
        <dbReference type="EMBL" id="NDU96053.1"/>
    </source>
</evidence>
<sequence>MISIRPGTREDIPQAFALVTELAVYELAADQVTNTAEQMADDGFGPNPLFGMLVAEDSESQKIVGLALYYFRYSTWKGKRLYLEDIIVTEDFRGYGIGKLLLDATIEMAHETHCTGMMWQVLDWNKPAIGFYQQFGTRFDDGWTNCHLDFK</sequence>
<evidence type="ECO:0000313" key="6">
    <source>
        <dbReference type="Proteomes" id="UP000474175"/>
    </source>
</evidence>
<dbReference type="EMBL" id="JAAFZH010000005">
    <property type="protein sequence ID" value="NDU96053.1"/>
    <property type="molecule type" value="Genomic_DNA"/>
</dbReference>
<comment type="similarity">
    <text evidence="1">Belongs to the acetyltransferase family.</text>
</comment>
<keyword evidence="6" id="KW-1185">Reference proteome</keyword>
<dbReference type="FunFam" id="3.40.630.30:FF:000064">
    <property type="entry name" value="GNAT family acetyltransferase"/>
    <property type="match status" value="1"/>
</dbReference>
<dbReference type="AlphaFoldDB" id="A0A6L9LB63"/>
<proteinExistence type="inferred from homology"/>
<dbReference type="Gene3D" id="3.40.630.30">
    <property type="match status" value="1"/>
</dbReference>
<keyword evidence="3" id="KW-0012">Acyltransferase</keyword>
<dbReference type="PANTHER" id="PTHR10545:SF29">
    <property type="entry name" value="GH14572P-RELATED"/>
    <property type="match status" value="1"/>
</dbReference>
<protein>
    <submittedName>
        <fullName evidence="5">GNAT family N-acetyltransferase</fullName>
    </submittedName>
</protein>
<dbReference type="InterPro" id="IPR016181">
    <property type="entry name" value="Acyl_CoA_acyltransferase"/>
</dbReference>
<dbReference type="RefSeq" id="WP_163949331.1">
    <property type="nucleotide sequence ID" value="NZ_JAAFZH010000005.1"/>
</dbReference>
<keyword evidence="2 5" id="KW-0808">Transferase</keyword>
<evidence type="ECO:0000256" key="3">
    <source>
        <dbReference type="ARBA" id="ARBA00023315"/>
    </source>
</evidence>
<dbReference type="CDD" id="cd04301">
    <property type="entry name" value="NAT_SF"/>
    <property type="match status" value="1"/>
</dbReference>
<accession>A0A6L9LB63</accession>
<dbReference type="InterPro" id="IPR051016">
    <property type="entry name" value="Diverse_Substrate_AcTransf"/>
</dbReference>
<feature type="domain" description="N-acetyltransferase" evidence="4">
    <location>
        <begin position="2"/>
        <end position="151"/>
    </location>
</feature>
<evidence type="ECO:0000256" key="2">
    <source>
        <dbReference type="ARBA" id="ARBA00022679"/>
    </source>
</evidence>
<reference evidence="5 6" key="1">
    <citation type="submission" date="2020-02" db="EMBL/GenBank/DDBJ databases">
        <title>Draft genome sequence of two Spirosoma agri KCTC 52727 and Spirosoma terrae KCTC 52035.</title>
        <authorList>
            <person name="Rojas J."/>
            <person name="Ambika Manirajan B."/>
            <person name="Suarez C."/>
            <person name="Ratering S."/>
            <person name="Schnell S."/>
        </authorList>
    </citation>
    <scope>NUCLEOTIDE SEQUENCE [LARGE SCALE GENOMIC DNA]</scope>
    <source>
        <strain evidence="5 6">KCTC 52035</strain>
    </source>
</reference>